<reference evidence="2 3" key="1">
    <citation type="journal article" date="2013" name="Genome Announc.">
        <title>Genome Sequence of Plesiomonas shigelloides Strain 302-73 (Serotype O1).</title>
        <authorList>
            <person name="Pique N."/>
            <person name="Aquilini E."/>
            <person name="Alioto T."/>
            <person name="Minana-Galbis D."/>
            <person name="Tomas J.M."/>
        </authorList>
    </citation>
    <scope>NUCLEOTIDE SEQUENCE [LARGE SCALE GENOMIC DNA]</scope>
    <source>
        <strain evidence="2 3">302-73</strain>
    </source>
</reference>
<evidence type="ECO:0000313" key="3">
    <source>
        <dbReference type="Proteomes" id="UP000014012"/>
    </source>
</evidence>
<proteinExistence type="predicted"/>
<evidence type="ECO:0000256" key="1">
    <source>
        <dbReference type="SAM" id="Phobius"/>
    </source>
</evidence>
<feature type="transmembrane region" description="Helical" evidence="1">
    <location>
        <begin position="51"/>
        <end position="82"/>
    </location>
</feature>
<keyword evidence="1" id="KW-0812">Transmembrane</keyword>
<accession>R8AV99</accession>
<protein>
    <submittedName>
        <fullName evidence="2">Uncharacterized protein</fullName>
    </submittedName>
</protein>
<comment type="caution">
    <text evidence="2">The sequence shown here is derived from an EMBL/GenBank/DDBJ whole genome shotgun (WGS) entry which is preliminary data.</text>
</comment>
<dbReference type="AlphaFoldDB" id="R8AV99"/>
<dbReference type="Proteomes" id="UP000014012">
    <property type="component" value="Unassembled WGS sequence"/>
</dbReference>
<dbReference type="EMBL" id="AQQO01000021">
    <property type="protein sequence ID" value="EON90245.1"/>
    <property type="molecule type" value="Genomic_DNA"/>
</dbReference>
<keyword evidence="1" id="KW-0472">Membrane</keyword>
<keyword evidence="3" id="KW-1185">Reference proteome</keyword>
<organism evidence="2 3">
    <name type="scientific">Plesiomonas shigelloides 302-73</name>
    <dbReference type="NCBI Taxonomy" id="1315976"/>
    <lineage>
        <taxon>Bacteria</taxon>
        <taxon>Pseudomonadati</taxon>
        <taxon>Pseudomonadota</taxon>
        <taxon>Gammaproteobacteria</taxon>
        <taxon>Enterobacterales</taxon>
        <taxon>Enterobacteriaceae</taxon>
        <taxon>Plesiomonas</taxon>
    </lineage>
</organism>
<keyword evidence="1" id="KW-1133">Transmembrane helix</keyword>
<evidence type="ECO:0000313" key="2">
    <source>
        <dbReference type="EMBL" id="EON90245.1"/>
    </source>
</evidence>
<name>R8AV99_PLESH</name>
<gene>
    <name evidence="2" type="ORF">PLESHI_01912</name>
</gene>
<dbReference type="HOGENOM" id="CLU_2370414_0_0_6"/>
<sequence>MKRTTILIASLLITLAMALLILGSFHAQSLEEAIRLAESDFLWMVFFVRLYWGANLLFSRVIALLTVTGSCGLFFMVVTFLLNMSFPKKIDEVTR</sequence>
<dbReference type="PATRIC" id="fig|1315976.3.peg.362"/>
<dbReference type="RefSeq" id="WP_010862022.1">
    <property type="nucleotide sequence ID" value="NZ_KB944507.1"/>
</dbReference>